<accession>A0A918PEL0</accession>
<evidence type="ECO:0000256" key="1">
    <source>
        <dbReference type="SAM" id="MobiDB-lite"/>
    </source>
</evidence>
<dbReference type="RefSeq" id="WP_374415002.1">
    <property type="nucleotide sequence ID" value="NZ_JAYROP010000048.1"/>
</dbReference>
<protein>
    <submittedName>
        <fullName evidence="2">Uncharacterized protein</fullName>
    </submittedName>
</protein>
<gene>
    <name evidence="2" type="ORF">GCM10011614_18080</name>
</gene>
<proteinExistence type="predicted"/>
<dbReference type="EMBL" id="BMZA01000005">
    <property type="protein sequence ID" value="GGZ03519.1"/>
    <property type="molecule type" value="Genomic_DNA"/>
</dbReference>
<evidence type="ECO:0000313" key="3">
    <source>
        <dbReference type="Proteomes" id="UP000648075"/>
    </source>
</evidence>
<organism evidence="2 3">
    <name type="scientific">Novosphingobium colocasiae</name>
    <dbReference type="NCBI Taxonomy" id="1256513"/>
    <lineage>
        <taxon>Bacteria</taxon>
        <taxon>Pseudomonadati</taxon>
        <taxon>Pseudomonadota</taxon>
        <taxon>Alphaproteobacteria</taxon>
        <taxon>Sphingomonadales</taxon>
        <taxon>Sphingomonadaceae</taxon>
        <taxon>Novosphingobium</taxon>
    </lineage>
</organism>
<dbReference type="Proteomes" id="UP000648075">
    <property type="component" value="Unassembled WGS sequence"/>
</dbReference>
<evidence type="ECO:0000313" key="2">
    <source>
        <dbReference type="EMBL" id="GGZ03519.1"/>
    </source>
</evidence>
<reference evidence="2" key="2">
    <citation type="submission" date="2020-09" db="EMBL/GenBank/DDBJ databases">
        <authorList>
            <person name="Sun Q."/>
            <person name="Kim S."/>
        </authorList>
    </citation>
    <scope>NUCLEOTIDE SEQUENCE</scope>
    <source>
        <strain evidence="2">KCTC 32255</strain>
    </source>
</reference>
<reference evidence="2" key="1">
    <citation type="journal article" date="2014" name="Int. J. Syst. Evol. Microbiol.">
        <title>Complete genome sequence of Corynebacterium casei LMG S-19264T (=DSM 44701T), isolated from a smear-ripened cheese.</title>
        <authorList>
            <consortium name="US DOE Joint Genome Institute (JGI-PGF)"/>
            <person name="Walter F."/>
            <person name="Albersmeier A."/>
            <person name="Kalinowski J."/>
            <person name="Ruckert C."/>
        </authorList>
    </citation>
    <scope>NUCLEOTIDE SEQUENCE</scope>
    <source>
        <strain evidence="2">KCTC 32255</strain>
    </source>
</reference>
<keyword evidence="3" id="KW-1185">Reference proteome</keyword>
<name>A0A918PEL0_9SPHN</name>
<comment type="caution">
    <text evidence="2">The sequence shown here is derived from an EMBL/GenBank/DDBJ whole genome shotgun (WGS) entry which is preliminary data.</text>
</comment>
<feature type="region of interest" description="Disordered" evidence="1">
    <location>
        <begin position="67"/>
        <end position="88"/>
    </location>
</feature>
<sequence length="88" mass="9337">MGCMMLDALVGGTELLSAQEHELAFADQARIVKSLAVDLGQDTGPIIDMLARRGFDAALDMMATGAAHSPRTPVVARTTDPLPSRSFH</sequence>
<dbReference type="AlphaFoldDB" id="A0A918PEL0"/>